<reference evidence="3 4" key="1">
    <citation type="submission" date="2014-09" db="EMBL/GenBank/DDBJ databases">
        <authorList>
            <person name="McGinnis J.M."/>
            <person name="Wolfgang W.J."/>
        </authorList>
    </citation>
    <scope>NUCLEOTIDE SEQUENCE [LARGE SCALE GENOMIC DNA]</scope>
    <source>
        <strain evidence="3 4">HAMBI 3106</strain>
    </source>
</reference>
<dbReference type="PANTHER" id="PTHR42755:SF1">
    <property type="entry name" value="3-DEOXY-D-MANNO-OCTULOSONIC ACID TRANSFERASE, MITOCHONDRIAL-RELATED"/>
    <property type="match status" value="1"/>
</dbReference>
<evidence type="ECO:0000313" key="4">
    <source>
        <dbReference type="Proteomes" id="UP000029917"/>
    </source>
</evidence>
<keyword evidence="4" id="KW-1185">Reference proteome</keyword>
<comment type="caution">
    <text evidence="3">The sequence shown here is derived from an EMBL/GenBank/DDBJ whole genome shotgun (WGS) entry which is preliminary data.</text>
</comment>
<dbReference type="GO" id="GO:0043842">
    <property type="term" value="F:Kdo transferase activity"/>
    <property type="evidence" value="ECO:0007669"/>
    <property type="project" value="UniProtKB-EC"/>
</dbReference>
<reference evidence="3 4" key="2">
    <citation type="submission" date="2014-10" db="EMBL/GenBank/DDBJ databases">
        <title>Paracoccus sanguinis sp. nov., isolated from clinical specimens of New York State patients.</title>
        <authorList>
            <person name="Mingle L.A."/>
            <person name="Cole J.A."/>
            <person name="Lapierre P."/>
            <person name="Musser K.A."/>
        </authorList>
    </citation>
    <scope>NUCLEOTIDE SEQUENCE [LARGE SCALE GENOMIC DNA]</scope>
    <source>
        <strain evidence="3 4">HAMBI 3106</strain>
    </source>
</reference>
<proteinExistence type="inferred from homology"/>
<evidence type="ECO:0000313" key="3">
    <source>
        <dbReference type="EMBL" id="KGJ01649.1"/>
    </source>
</evidence>
<comment type="subcellular location">
    <subcellularLocation>
        <location evidence="1">Cell membrane</location>
    </subcellularLocation>
</comment>
<dbReference type="GO" id="GO:0005886">
    <property type="term" value="C:plasma membrane"/>
    <property type="evidence" value="ECO:0007669"/>
    <property type="project" value="UniProtKB-SubCell"/>
</dbReference>
<keyword evidence="1" id="KW-0808">Transferase</keyword>
<gene>
    <name evidence="3" type="ORF">IC63_16485</name>
</gene>
<dbReference type="EC" id="2.4.99.12" evidence="1"/>
<organism evidence="3 4">
    <name type="scientific">Paracoccus sphaerophysae</name>
    <dbReference type="NCBI Taxonomy" id="690417"/>
    <lineage>
        <taxon>Bacteria</taxon>
        <taxon>Pseudomonadati</taxon>
        <taxon>Pseudomonadota</taxon>
        <taxon>Alphaproteobacteria</taxon>
        <taxon>Rhodobacterales</taxon>
        <taxon>Paracoccaceae</taxon>
        <taxon>Paracoccus</taxon>
    </lineage>
</organism>
<evidence type="ECO:0000256" key="1">
    <source>
        <dbReference type="RuleBase" id="RU365103"/>
    </source>
</evidence>
<dbReference type="InterPro" id="IPR007507">
    <property type="entry name" value="Glycos_transf_N"/>
</dbReference>
<dbReference type="RefSeq" id="WP_036722338.1">
    <property type="nucleotide sequence ID" value="NZ_JRKS01000099.1"/>
</dbReference>
<feature type="domain" description="3-deoxy-D-manno-octulosonic-acid transferase N-terminal" evidence="2">
    <location>
        <begin position="69"/>
        <end position="182"/>
    </location>
</feature>
<dbReference type="EMBL" id="JRKS01000099">
    <property type="protein sequence ID" value="KGJ01649.1"/>
    <property type="molecule type" value="Genomic_DNA"/>
</dbReference>
<protein>
    <recommendedName>
        <fullName evidence="1">3-deoxy-D-manno-octulosonic acid transferase</fullName>
        <shortName evidence="1">Kdo transferase</shortName>
        <ecNumber evidence="1">2.4.99.12</ecNumber>
    </recommendedName>
    <alternativeName>
        <fullName evidence="1">Lipid IV(A) 3-deoxy-D-manno-octulosonic acid transferase</fullName>
    </alternativeName>
</protein>
<dbReference type="Gene3D" id="3.40.50.2000">
    <property type="entry name" value="Glycogen Phosphorylase B"/>
    <property type="match status" value="1"/>
</dbReference>
<comment type="pathway">
    <text evidence="1">Bacterial outer membrane biogenesis; LPS core biosynthesis.</text>
</comment>
<sequence>MAGIGDLASWLNLRGSRNGALPAEAVVPPGDGPLVLVCGTGAGTGAGIVQALRRRRRGLRLGALGPVVTARGERPIPQVMAAPPADPAAARALVQQLAPAAIVLTDGTIPAALVAAADEAELPVTLIADRHQIAAAAARTAWRGMRRGPLMRVSRVIVPDTAAEEAALRAGIAPQRIDVTGSAPPVLPALSCNMREHAALRPLLAHRLVWLAAALPAAEAPAILAAHRAVISAHHRALLIVAPARPEDAPPIAAAAEAEGLAVARRDEDDELTADIQLLLAEDSHELGLWYRLAPISFMGGTLIVADSAPRHPFEPAALGSAILHGQHLPVHADVWSMLDRAGAARLVRGAVQLGAAIEELGAPDAAARMALAAWRQATAGAEIDRRIAEAVLSDLPEDGP</sequence>
<dbReference type="InterPro" id="IPR039901">
    <property type="entry name" value="Kdotransferase"/>
</dbReference>
<comment type="catalytic activity">
    <reaction evidence="1">
        <text>lipid IVA (E. coli) + CMP-3-deoxy-beta-D-manno-octulosonate = alpha-Kdo-(2-&gt;6)-lipid IVA (E. coli) + CMP + H(+)</text>
        <dbReference type="Rhea" id="RHEA:28066"/>
        <dbReference type="ChEBI" id="CHEBI:15378"/>
        <dbReference type="ChEBI" id="CHEBI:58603"/>
        <dbReference type="ChEBI" id="CHEBI:60364"/>
        <dbReference type="ChEBI" id="CHEBI:60377"/>
        <dbReference type="ChEBI" id="CHEBI:85987"/>
        <dbReference type="EC" id="2.4.99.12"/>
    </reaction>
</comment>
<dbReference type="GO" id="GO:0009245">
    <property type="term" value="P:lipid A biosynthetic process"/>
    <property type="evidence" value="ECO:0007669"/>
    <property type="project" value="TreeGrafter"/>
</dbReference>
<dbReference type="OrthoDB" id="9789797at2"/>
<dbReference type="Pfam" id="PF04413">
    <property type="entry name" value="Glycos_transf_N"/>
    <property type="match status" value="1"/>
</dbReference>
<name>A0A099ETQ5_9RHOB</name>
<accession>A0A099ETQ5</accession>
<dbReference type="UniPathway" id="UPA00958"/>
<keyword evidence="1" id="KW-1003">Cell membrane</keyword>
<dbReference type="GO" id="GO:0009244">
    <property type="term" value="P:lipopolysaccharide core region biosynthetic process"/>
    <property type="evidence" value="ECO:0007669"/>
    <property type="project" value="UniProtKB-UniRule"/>
</dbReference>
<evidence type="ECO:0000259" key="2">
    <source>
        <dbReference type="Pfam" id="PF04413"/>
    </source>
</evidence>
<comment type="function">
    <text evidence="1">Involved in lipopolysaccharide (LPS) biosynthesis. Catalyzes the transfer of 3-deoxy-D-manno-octulosonate (Kdo) residue(s) from CMP-Kdo to lipid IV(A), the tetraacyldisaccharide-1,4'-bisphosphate precursor of lipid A.</text>
</comment>
<dbReference type="Proteomes" id="UP000029917">
    <property type="component" value="Unassembled WGS sequence"/>
</dbReference>
<comment type="similarity">
    <text evidence="1">Belongs to the glycosyltransferase group 1 family.</text>
</comment>
<keyword evidence="1" id="KW-0448">Lipopolysaccharide biosynthesis</keyword>
<dbReference type="AlphaFoldDB" id="A0A099ETQ5"/>
<dbReference type="PANTHER" id="PTHR42755">
    <property type="entry name" value="3-DEOXY-MANNO-OCTULOSONATE CYTIDYLYLTRANSFERASE"/>
    <property type="match status" value="1"/>
</dbReference>
<dbReference type="STRING" id="690417.IC63_16485"/>
<keyword evidence="1" id="KW-0472">Membrane</keyword>